<feature type="transmembrane region" description="Helical" evidence="6">
    <location>
        <begin position="72"/>
        <end position="95"/>
    </location>
</feature>
<dbReference type="PANTHER" id="PTHR30520:SF6">
    <property type="entry name" value="FORMATE_NITRATE FAMILY TRANSPORTER (EUROFUNG)"/>
    <property type="match status" value="1"/>
</dbReference>
<dbReference type="InterPro" id="IPR023271">
    <property type="entry name" value="Aquaporin-like"/>
</dbReference>
<dbReference type="Gene3D" id="1.20.1080.10">
    <property type="entry name" value="Glycerol uptake facilitator protein"/>
    <property type="match status" value="1"/>
</dbReference>
<keyword evidence="2 6" id="KW-0812">Transmembrane</keyword>
<dbReference type="RefSeq" id="WP_004851142.1">
    <property type="nucleotide sequence ID" value="NZ_CP102278.1"/>
</dbReference>
<dbReference type="Pfam" id="PF01226">
    <property type="entry name" value="Form_Nir_trans"/>
    <property type="match status" value="1"/>
</dbReference>
<comment type="subcellular location">
    <subcellularLocation>
        <location evidence="1">Membrane</location>
        <topology evidence="1">Multi-pass membrane protein</topology>
    </subcellularLocation>
</comment>
<dbReference type="OrthoDB" id="9786493at2"/>
<gene>
    <name evidence="7" type="ORF">DWX94_04905</name>
</gene>
<feature type="transmembrane region" description="Helical" evidence="6">
    <location>
        <begin position="182"/>
        <end position="201"/>
    </location>
</feature>
<feature type="transmembrane region" description="Helical" evidence="6">
    <location>
        <begin position="107"/>
        <end position="127"/>
    </location>
</feature>
<keyword evidence="4 6" id="KW-0472">Membrane</keyword>
<dbReference type="PANTHER" id="PTHR30520">
    <property type="entry name" value="FORMATE TRANSPORTER-RELATED"/>
    <property type="match status" value="1"/>
</dbReference>
<dbReference type="Proteomes" id="UP000283295">
    <property type="component" value="Unassembled WGS sequence"/>
</dbReference>
<dbReference type="PROSITE" id="PS01006">
    <property type="entry name" value="FORMATE_NITRITE_TP_2"/>
    <property type="match status" value="1"/>
</dbReference>
<evidence type="ECO:0000313" key="8">
    <source>
        <dbReference type="Proteomes" id="UP000283295"/>
    </source>
</evidence>
<evidence type="ECO:0000256" key="2">
    <source>
        <dbReference type="ARBA" id="ARBA00022692"/>
    </source>
</evidence>
<organism evidence="7 8">
    <name type="scientific">Coprococcus eutactus</name>
    <dbReference type="NCBI Taxonomy" id="33043"/>
    <lineage>
        <taxon>Bacteria</taxon>
        <taxon>Bacillati</taxon>
        <taxon>Bacillota</taxon>
        <taxon>Clostridia</taxon>
        <taxon>Lachnospirales</taxon>
        <taxon>Lachnospiraceae</taxon>
        <taxon>Coprococcus</taxon>
    </lineage>
</organism>
<evidence type="ECO:0000256" key="5">
    <source>
        <dbReference type="ARBA" id="ARBA00049660"/>
    </source>
</evidence>
<comment type="similarity">
    <text evidence="5">Belongs to the FNT transporter (TC 1.A.16) family.</text>
</comment>
<evidence type="ECO:0000256" key="3">
    <source>
        <dbReference type="ARBA" id="ARBA00022989"/>
    </source>
</evidence>
<dbReference type="InterPro" id="IPR024002">
    <property type="entry name" value="For/NO2_transpt_CS"/>
</dbReference>
<feature type="transmembrane region" description="Helical" evidence="6">
    <location>
        <begin position="252"/>
        <end position="274"/>
    </location>
</feature>
<evidence type="ECO:0000256" key="4">
    <source>
        <dbReference type="ARBA" id="ARBA00023136"/>
    </source>
</evidence>
<reference evidence="7 8" key="1">
    <citation type="submission" date="2018-08" db="EMBL/GenBank/DDBJ databases">
        <title>A genome reference for cultivated species of the human gut microbiota.</title>
        <authorList>
            <person name="Zou Y."/>
            <person name="Xue W."/>
            <person name="Luo G."/>
        </authorList>
    </citation>
    <scope>NUCLEOTIDE SEQUENCE [LARGE SCALE GENOMIC DNA]</scope>
    <source>
        <strain evidence="7 8">AF22-21</strain>
    </source>
</reference>
<dbReference type="GeneID" id="92832071"/>
<proteinExistence type="inferred from homology"/>
<name>A0A412ITF0_9FIRM</name>
<evidence type="ECO:0000256" key="1">
    <source>
        <dbReference type="ARBA" id="ARBA00004141"/>
    </source>
</evidence>
<feature type="transmembrane region" description="Helical" evidence="6">
    <location>
        <begin position="155"/>
        <end position="175"/>
    </location>
</feature>
<dbReference type="InterPro" id="IPR000292">
    <property type="entry name" value="For/NO2_transpt"/>
</dbReference>
<dbReference type="GO" id="GO:0015499">
    <property type="term" value="F:formate transmembrane transporter activity"/>
    <property type="evidence" value="ECO:0007669"/>
    <property type="project" value="TreeGrafter"/>
</dbReference>
<evidence type="ECO:0000313" key="7">
    <source>
        <dbReference type="EMBL" id="RGS43391.1"/>
    </source>
</evidence>
<sequence length="282" mass="30012">MENNYFAPAQIIENNLKGAVGKANLKLHKMIMMGFFAGMFIAIGAEGSNLAVHTIDNFGLAKTLAGCIFPVGLMMLSIIGAELFTGNCMMIAAVVDKRIKLVQMLKNWIVVYLSNLLGSVVTASLIYGSGQFDNSAGGLGAYTIKVAMGKTGLDFGNAFVSGIMCNILVCVAVLMASSAKDIIGKIFACFFPIMVFVISGFEHCVANMYYIPAGIMAASNSKYVDKACELYGYTAQQISDQLTIGNFFGKNLLPVTLGNIIGGGVIVGLGLYVINKPKKKDE</sequence>
<keyword evidence="3 6" id="KW-1133">Transmembrane helix</keyword>
<dbReference type="EMBL" id="QRVK01000007">
    <property type="protein sequence ID" value="RGS43391.1"/>
    <property type="molecule type" value="Genomic_DNA"/>
</dbReference>
<accession>A0A412ITF0</accession>
<feature type="transmembrane region" description="Helical" evidence="6">
    <location>
        <begin position="31"/>
        <end position="52"/>
    </location>
</feature>
<comment type="caution">
    <text evidence="7">The sequence shown here is derived from an EMBL/GenBank/DDBJ whole genome shotgun (WGS) entry which is preliminary data.</text>
</comment>
<dbReference type="GO" id="GO:0005886">
    <property type="term" value="C:plasma membrane"/>
    <property type="evidence" value="ECO:0007669"/>
    <property type="project" value="TreeGrafter"/>
</dbReference>
<dbReference type="AlphaFoldDB" id="A0A412ITF0"/>
<protein>
    <submittedName>
        <fullName evidence="7">Formate/nitrite transporter family protein</fullName>
    </submittedName>
</protein>
<evidence type="ECO:0000256" key="6">
    <source>
        <dbReference type="SAM" id="Phobius"/>
    </source>
</evidence>